<dbReference type="EMBL" id="LIBJ01000349">
    <property type="protein sequence ID" value="KRO46159.1"/>
    <property type="molecule type" value="Genomic_DNA"/>
</dbReference>
<evidence type="ECO:0000313" key="2">
    <source>
        <dbReference type="EMBL" id="KRO46159.1"/>
    </source>
</evidence>
<dbReference type="PANTHER" id="PTHR43433">
    <property type="entry name" value="HYDROLASE, ALPHA/BETA FOLD FAMILY PROTEIN"/>
    <property type="match status" value="1"/>
</dbReference>
<dbReference type="InterPro" id="IPR000073">
    <property type="entry name" value="AB_hydrolase_1"/>
</dbReference>
<proteinExistence type="predicted"/>
<name>A0A0R2Q741_9ACTN</name>
<organism evidence="2 3">
    <name type="scientific">Acidimicrobiia bacterium BACL6 MAG-120924-bin43</name>
    <dbReference type="NCBI Taxonomy" id="1655583"/>
    <lineage>
        <taxon>Bacteria</taxon>
        <taxon>Bacillati</taxon>
        <taxon>Actinomycetota</taxon>
        <taxon>Acidimicrobiia</taxon>
        <taxon>acIV cluster</taxon>
    </lineage>
</organism>
<dbReference type="Pfam" id="PF00561">
    <property type="entry name" value="Abhydrolase_1"/>
    <property type="match status" value="1"/>
</dbReference>
<protein>
    <recommendedName>
        <fullName evidence="1">AB hydrolase-1 domain-containing protein</fullName>
    </recommendedName>
</protein>
<evidence type="ECO:0000313" key="3">
    <source>
        <dbReference type="Proteomes" id="UP000051017"/>
    </source>
</evidence>
<evidence type="ECO:0000259" key="1">
    <source>
        <dbReference type="Pfam" id="PF00561"/>
    </source>
</evidence>
<dbReference type="GO" id="GO:0004806">
    <property type="term" value="F:triacylglycerol lipase activity"/>
    <property type="evidence" value="ECO:0007669"/>
    <property type="project" value="TreeGrafter"/>
</dbReference>
<dbReference type="Proteomes" id="UP000051017">
    <property type="component" value="Unassembled WGS sequence"/>
</dbReference>
<feature type="domain" description="AB hydrolase-1" evidence="1">
    <location>
        <begin position="2"/>
        <end position="229"/>
    </location>
</feature>
<dbReference type="InterPro" id="IPR050471">
    <property type="entry name" value="AB_hydrolase"/>
</dbReference>
<comment type="caution">
    <text evidence="2">The sequence shown here is derived from an EMBL/GenBank/DDBJ whole genome shotgun (WGS) entry which is preliminary data.</text>
</comment>
<dbReference type="AlphaFoldDB" id="A0A0R2Q741"/>
<dbReference type="InterPro" id="IPR029058">
    <property type="entry name" value="AB_hydrolase_fold"/>
</dbReference>
<dbReference type="PANTHER" id="PTHR43433:SF5">
    <property type="entry name" value="AB HYDROLASE-1 DOMAIN-CONTAINING PROTEIN"/>
    <property type="match status" value="1"/>
</dbReference>
<accession>A0A0R2Q741</accession>
<dbReference type="Gene3D" id="3.40.50.1820">
    <property type="entry name" value="alpha/beta hydrolase"/>
    <property type="match status" value="1"/>
</dbReference>
<reference evidence="2 3" key="1">
    <citation type="submission" date="2015-10" db="EMBL/GenBank/DDBJ databases">
        <title>Metagenome-Assembled Genomes uncover a global brackish microbiome.</title>
        <authorList>
            <person name="Hugerth L.W."/>
            <person name="Larsson J."/>
            <person name="Alneberg J."/>
            <person name="Lindh M.V."/>
            <person name="Legrand C."/>
            <person name="Pinhassi J."/>
            <person name="Andersson A.F."/>
        </authorList>
    </citation>
    <scope>NUCLEOTIDE SEQUENCE [LARGE SCALE GENOMIC DNA]</scope>
    <source>
        <strain evidence="2">BACL6 MAG-120924-bin43</strain>
    </source>
</reference>
<dbReference type="SUPFAM" id="SSF53474">
    <property type="entry name" value="alpha/beta-Hydrolases"/>
    <property type="match status" value="1"/>
</dbReference>
<gene>
    <name evidence="2" type="ORF">ABR75_07525</name>
</gene>
<sequence length="251" mass="26959">MADAGYYVIIFDNRDCGLSTHLDGVVVDAGPIILAAMTDQPIPPIPYSLSDMATDAVGVLNHLGIERAHVLGMSLGGMIAQVVAYEHRHRTMTLTSISSQPGDPDVGQPSMDAAVVIFADPPPTTSREDYIASSIQWQVWQSKKYRSDELSYAGAALSYDRAFYPEGAPRQLAAVYGSGRRHEQVATISCPTLVIHGTDDELIVQSGGERTAELIPGSKLLLIDDMGHDLPQPLWPVLTGAILDHVAQVVA</sequence>
<dbReference type="GO" id="GO:0046503">
    <property type="term" value="P:glycerolipid catabolic process"/>
    <property type="evidence" value="ECO:0007669"/>
    <property type="project" value="TreeGrafter"/>
</dbReference>